<dbReference type="EMBL" id="BSUO01000001">
    <property type="protein sequence ID" value="GMA40972.1"/>
    <property type="molecule type" value="Genomic_DNA"/>
</dbReference>
<protein>
    <recommendedName>
        <fullName evidence="4">Trehalose-6-phosphate synthase</fullName>
    </recommendedName>
</protein>
<reference evidence="3" key="1">
    <citation type="journal article" date="2019" name="Int. J. Syst. Evol. Microbiol.">
        <title>The Global Catalogue of Microorganisms (GCM) 10K type strain sequencing project: providing services to taxonomists for standard genome sequencing and annotation.</title>
        <authorList>
            <consortium name="The Broad Institute Genomics Platform"/>
            <consortium name="The Broad Institute Genome Sequencing Center for Infectious Disease"/>
            <person name="Wu L."/>
            <person name="Ma J."/>
        </authorList>
    </citation>
    <scope>NUCLEOTIDE SEQUENCE [LARGE SCALE GENOMIC DNA]</scope>
    <source>
        <strain evidence="3">NBRC 113072</strain>
    </source>
</reference>
<dbReference type="Gene3D" id="3.40.50.2000">
    <property type="entry name" value="Glycogen Phosphorylase B"/>
    <property type="match status" value="1"/>
</dbReference>
<dbReference type="PANTHER" id="PTHR10788:SF106">
    <property type="entry name" value="BCDNA.GH08860"/>
    <property type="match status" value="1"/>
</dbReference>
<proteinExistence type="inferred from homology"/>
<dbReference type="Proteomes" id="UP001157126">
    <property type="component" value="Unassembled WGS sequence"/>
</dbReference>
<dbReference type="SUPFAM" id="SSF53756">
    <property type="entry name" value="UDP-Glycosyltransferase/glycogen phosphorylase"/>
    <property type="match status" value="1"/>
</dbReference>
<organism evidence="2 3">
    <name type="scientific">Mobilicoccus caccae</name>
    <dbReference type="NCBI Taxonomy" id="1859295"/>
    <lineage>
        <taxon>Bacteria</taxon>
        <taxon>Bacillati</taxon>
        <taxon>Actinomycetota</taxon>
        <taxon>Actinomycetes</taxon>
        <taxon>Micrococcales</taxon>
        <taxon>Dermatophilaceae</taxon>
        <taxon>Mobilicoccus</taxon>
    </lineage>
</organism>
<sequence>MNLVAKEYVTCRHREDGALVLSEFTGAAHELREAYIHNPHDIQGLKNRIVQAIRDTPEEQHRRMKALRATVRSHDVQEWAAKFLASLQSAPIEPAQKDVEDLTDDARA</sequence>
<evidence type="ECO:0008006" key="4">
    <source>
        <dbReference type="Google" id="ProtNLM"/>
    </source>
</evidence>
<evidence type="ECO:0000256" key="1">
    <source>
        <dbReference type="ARBA" id="ARBA00008799"/>
    </source>
</evidence>
<comment type="similarity">
    <text evidence="1">Belongs to the glycosyltransferase 20 family.</text>
</comment>
<name>A0ABQ6IW63_9MICO</name>
<dbReference type="Pfam" id="PF00982">
    <property type="entry name" value="Glyco_transf_20"/>
    <property type="match status" value="1"/>
</dbReference>
<dbReference type="PANTHER" id="PTHR10788">
    <property type="entry name" value="TREHALOSE-6-PHOSPHATE SYNTHASE"/>
    <property type="match status" value="1"/>
</dbReference>
<keyword evidence="3" id="KW-1185">Reference proteome</keyword>
<evidence type="ECO:0000313" key="3">
    <source>
        <dbReference type="Proteomes" id="UP001157126"/>
    </source>
</evidence>
<comment type="caution">
    <text evidence="2">The sequence shown here is derived from an EMBL/GenBank/DDBJ whole genome shotgun (WGS) entry which is preliminary data.</text>
</comment>
<gene>
    <name evidence="2" type="ORF">GCM10025883_30170</name>
</gene>
<evidence type="ECO:0000313" key="2">
    <source>
        <dbReference type="EMBL" id="GMA40972.1"/>
    </source>
</evidence>
<dbReference type="InterPro" id="IPR001830">
    <property type="entry name" value="Glyco_trans_20"/>
</dbReference>
<accession>A0ABQ6IW63</accession>